<reference evidence="1 2" key="1">
    <citation type="journal article" date="2021" name="BMC Genomics">
        <title>Datura genome reveals duplications of psychoactive alkaloid biosynthetic genes and high mutation rate following tissue culture.</title>
        <authorList>
            <person name="Rajewski A."/>
            <person name="Carter-House D."/>
            <person name="Stajich J."/>
            <person name="Litt A."/>
        </authorList>
    </citation>
    <scope>NUCLEOTIDE SEQUENCE [LARGE SCALE GENOMIC DNA]</scope>
    <source>
        <strain evidence="1">AR-01</strain>
    </source>
</reference>
<name>A0ABS8SAW9_DATST</name>
<proteinExistence type="predicted"/>
<protein>
    <submittedName>
        <fullName evidence="1">Uncharacterized protein</fullName>
    </submittedName>
</protein>
<dbReference type="EMBL" id="JACEIK010000381">
    <property type="protein sequence ID" value="MCD7455988.1"/>
    <property type="molecule type" value="Genomic_DNA"/>
</dbReference>
<gene>
    <name evidence="1" type="ORF">HAX54_030415</name>
</gene>
<evidence type="ECO:0000313" key="1">
    <source>
        <dbReference type="EMBL" id="MCD7455988.1"/>
    </source>
</evidence>
<dbReference type="Proteomes" id="UP000823775">
    <property type="component" value="Unassembled WGS sequence"/>
</dbReference>
<evidence type="ECO:0000313" key="2">
    <source>
        <dbReference type="Proteomes" id="UP000823775"/>
    </source>
</evidence>
<organism evidence="1 2">
    <name type="scientific">Datura stramonium</name>
    <name type="common">Jimsonweed</name>
    <name type="synonym">Common thornapple</name>
    <dbReference type="NCBI Taxonomy" id="4076"/>
    <lineage>
        <taxon>Eukaryota</taxon>
        <taxon>Viridiplantae</taxon>
        <taxon>Streptophyta</taxon>
        <taxon>Embryophyta</taxon>
        <taxon>Tracheophyta</taxon>
        <taxon>Spermatophyta</taxon>
        <taxon>Magnoliopsida</taxon>
        <taxon>eudicotyledons</taxon>
        <taxon>Gunneridae</taxon>
        <taxon>Pentapetalae</taxon>
        <taxon>asterids</taxon>
        <taxon>lamiids</taxon>
        <taxon>Solanales</taxon>
        <taxon>Solanaceae</taxon>
        <taxon>Solanoideae</taxon>
        <taxon>Datureae</taxon>
        <taxon>Datura</taxon>
    </lineage>
</organism>
<accession>A0ABS8SAW9</accession>
<feature type="non-terminal residue" evidence="1">
    <location>
        <position position="112"/>
    </location>
</feature>
<keyword evidence="2" id="KW-1185">Reference proteome</keyword>
<sequence length="112" mass="12207">MCPCILRIFAYSIPRRRLRGEHTSTSLNGWEAECIGRCMAQPPPVHELARCAPGVARCGGRAAHPPATTLEPSLGGLYPVLKIARSDVGIHYSVFYRLEGLADALLPQRPEA</sequence>
<comment type="caution">
    <text evidence="1">The sequence shown here is derived from an EMBL/GenBank/DDBJ whole genome shotgun (WGS) entry which is preliminary data.</text>
</comment>